<keyword evidence="5 6" id="KW-0505">Motor protein</keyword>
<name>A0A1D1ZSY1_AUXPR</name>
<dbReference type="GO" id="GO:0005524">
    <property type="term" value="F:ATP binding"/>
    <property type="evidence" value="ECO:0007669"/>
    <property type="project" value="UniProtKB-UniRule"/>
</dbReference>
<dbReference type="Gene3D" id="3.40.850.10">
    <property type="entry name" value="Kinesin motor domain"/>
    <property type="match status" value="1"/>
</dbReference>
<evidence type="ECO:0000259" key="9">
    <source>
        <dbReference type="PROSITE" id="PS50067"/>
    </source>
</evidence>
<evidence type="ECO:0000256" key="2">
    <source>
        <dbReference type="ARBA" id="ARBA00022741"/>
    </source>
</evidence>
<keyword evidence="4 7" id="KW-0175">Coiled coil</keyword>
<dbReference type="InterPro" id="IPR001752">
    <property type="entry name" value="Kinesin_motor_dom"/>
</dbReference>
<feature type="compositionally biased region" description="Polar residues" evidence="8">
    <location>
        <begin position="773"/>
        <end position="783"/>
    </location>
</feature>
<evidence type="ECO:0000256" key="4">
    <source>
        <dbReference type="ARBA" id="ARBA00023054"/>
    </source>
</evidence>
<reference evidence="10" key="1">
    <citation type="submission" date="2015-08" db="EMBL/GenBank/DDBJ databases">
        <authorList>
            <person name="Babu N.S."/>
            <person name="Beckwith C.J."/>
            <person name="Beseler K.G."/>
            <person name="Brison A."/>
            <person name="Carone J.V."/>
            <person name="Caskin T.P."/>
            <person name="Diamond M."/>
            <person name="Durham M.E."/>
            <person name="Foxe J.M."/>
            <person name="Go M."/>
            <person name="Henderson B.A."/>
            <person name="Jones I.B."/>
            <person name="McGettigan J.A."/>
            <person name="Micheletti S.J."/>
            <person name="Nasrallah M.E."/>
            <person name="Ortiz D."/>
            <person name="Piller C.R."/>
            <person name="Privatt S.R."/>
            <person name="Schneider S.L."/>
            <person name="Sharp S."/>
            <person name="Smith T.C."/>
            <person name="Stanton J.D."/>
            <person name="Ullery H.E."/>
            <person name="Wilson R.J."/>
            <person name="Serrano M.G."/>
            <person name="Buck G."/>
            <person name="Lee V."/>
            <person name="Wang Y."/>
            <person name="Carvalho R."/>
            <person name="Voegtly L."/>
            <person name="Shi R."/>
            <person name="Duckworth R."/>
            <person name="Johnson A."/>
            <person name="Loviza R."/>
            <person name="Walstead R."/>
            <person name="Shah Z."/>
            <person name="Kiflezghi M."/>
            <person name="Wade K."/>
            <person name="Ball S.L."/>
            <person name="Bradley K.W."/>
            <person name="Asai D.J."/>
            <person name="Bowman C.A."/>
            <person name="Russell D.A."/>
            <person name="Pope W.H."/>
            <person name="Jacobs-Sera D."/>
            <person name="Hendrix R.W."/>
            <person name="Hatfull G.F."/>
        </authorList>
    </citation>
    <scope>NUCLEOTIDE SEQUENCE</scope>
</reference>
<keyword evidence="2 6" id="KW-0547">Nucleotide-binding</keyword>
<proteinExistence type="inferred from homology"/>
<organism evidence="10">
    <name type="scientific">Auxenochlorella protothecoides</name>
    <name type="common">Green microalga</name>
    <name type="synonym">Chlorella protothecoides</name>
    <dbReference type="NCBI Taxonomy" id="3075"/>
    <lineage>
        <taxon>Eukaryota</taxon>
        <taxon>Viridiplantae</taxon>
        <taxon>Chlorophyta</taxon>
        <taxon>core chlorophytes</taxon>
        <taxon>Trebouxiophyceae</taxon>
        <taxon>Chlorellales</taxon>
        <taxon>Chlorellaceae</taxon>
        <taxon>Auxenochlorella</taxon>
    </lineage>
</organism>
<dbReference type="GO" id="GO:0007018">
    <property type="term" value="P:microtubule-based movement"/>
    <property type="evidence" value="ECO:0007669"/>
    <property type="project" value="InterPro"/>
</dbReference>
<evidence type="ECO:0000313" key="10">
    <source>
        <dbReference type="EMBL" id="JAT70056.1"/>
    </source>
</evidence>
<dbReference type="Pfam" id="PF00225">
    <property type="entry name" value="Kinesin"/>
    <property type="match status" value="1"/>
</dbReference>
<evidence type="ECO:0000256" key="7">
    <source>
        <dbReference type="SAM" id="Coils"/>
    </source>
</evidence>
<feature type="region of interest" description="Disordered" evidence="8">
    <location>
        <begin position="773"/>
        <end position="795"/>
    </location>
</feature>
<accession>A0A1D1ZSY1</accession>
<evidence type="ECO:0000256" key="1">
    <source>
        <dbReference type="ARBA" id="ARBA00007310"/>
    </source>
</evidence>
<feature type="domain" description="Kinesin motor" evidence="9">
    <location>
        <begin position="16"/>
        <end position="344"/>
    </location>
</feature>
<evidence type="ECO:0000256" key="8">
    <source>
        <dbReference type="SAM" id="MobiDB-lite"/>
    </source>
</evidence>
<dbReference type="AlphaFoldDB" id="A0A1D1ZSY1"/>
<dbReference type="PRINTS" id="PR00380">
    <property type="entry name" value="KINESINHEAVY"/>
</dbReference>
<dbReference type="InterPro" id="IPR036961">
    <property type="entry name" value="Kinesin_motor_dom_sf"/>
</dbReference>
<gene>
    <name evidence="10" type="ORF">g.53891</name>
</gene>
<protein>
    <recommendedName>
        <fullName evidence="9">Kinesin motor domain-containing protein</fullName>
    </recommendedName>
</protein>
<dbReference type="PANTHER" id="PTHR47968:SF33">
    <property type="entry name" value="KINESIN-LIKE PROTEIN KIN-7C, MITOCHONDRIAL ISOFORM X1"/>
    <property type="match status" value="1"/>
</dbReference>
<feature type="binding site" evidence="6">
    <location>
        <begin position="98"/>
        <end position="105"/>
    </location>
    <ligand>
        <name>ATP</name>
        <dbReference type="ChEBI" id="CHEBI:30616"/>
    </ligand>
</feature>
<dbReference type="PANTHER" id="PTHR47968">
    <property type="entry name" value="CENTROMERE PROTEIN E"/>
    <property type="match status" value="1"/>
</dbReference>
<dbReference type="SMART" id="SM00129">
    <property type="entry name" value="KISc"/>
    <property type="match status" value="1"/>
</dbReference>
<evidence type="ECO:0000256" key="3">
    <source>
        <dbReference type="ARBA" id="ARBA00022840"/>
    </source>
</evidence>
<dbReference type="GO" id="GO:0003777">
    <property type="term" value="F:microtubule motor activity"/>
    <property type="evidence" value="ECO:0007669"/>
    <property type="project" value="InterPro"/>
</dbReference>
<dbReference type="InterPro" id="IPR027640">
    <property type="entry name" value="Kinesin-like_fam"/>
</dbReference>
<comment type="similarity">
    <text evidence="1">Belongs to the TRAFAC class myosin-kinesin ATPase superfamily. Kinesin family. KIN-7 subfamily.</text>
</comment>
<evidence type="ECO:0000256" key="6">
    <source>
        <dbReference type="PROSITE-ProRule" id="PRU00283"/>
    </source>
</evidence>
<dbReference type="EMBL" id="GDKF01008566">
    <property type="protein sequence ID" value="JAT70056.1"/>
    <property type="molecule type" value="Transcribed_RNA"/>
</dbReference>
<dbReference type="CDD" id="cd01374">
    <property type="entry name" value="KISc_CENP_E"/>
    <property type="match status" value="1"/>
</dbReference>
<sequence>MKEAQYEGADAVRKDHVLVAVRFRPMSDREYQRGDREVWECEGQAVGIADQDTGMQVKFMYDHVFGGAASNADVYGAVASPIVASALDGINGTIFAYGVTSSGKTHTMMGSGAAPGMVPQAIAQVFATVARAGARTEFTLRLSMMEIYNEVLNDLLDPARSNLKLREDPRRGVGVEGITEENLVSAEHAIQVIARGNENRKTAATAFNEGSSRSHTIIRLSIEARDRPGANADPSFRGRRTFSLLNLIDLAGSESAKAEIHSKQRMEGSFINKSLLTLGTVIHKLAEGNAAHIPYRDSKLTRLLQSSLTGSGARVAVVCTVTPASTQAEETHNTLKFASRAKKIAIAAKRNEIMDQSTLISRYQEEITTLRSQLDIVMRERGGLPLHDPLHPEIRTLQERLEEERMALAARDADLDALRRRLGGLARCVLDGAAAATQLQARLSDPRADGWHAELAAGRAAAPALGPAVSVHVARGLVTGAGELIPAAELERRDAARGAAEAAEVEASLLRQQVVTLAQELAQRENLLASVRNLGTVRGTTSVGEDDVTMQIMLAEREFLQAQLSASDEHSDKLARALERMRLQLAESRGVDPDAIGYGLDEDVAGESAAVVSAARTLRHGYDHVLAEKVLAMESKVGAAIDALRAKEEQIGSQRAVLASLAGLEDQIQGQLSEVTAENTTLRGENACLRRELDRLEAQNNHVQGYYLDDLSHAELSELIGTLTQAVERVRITVQLRRLARGKRGSNVSLLGGETPSTGMSREAMRAALQELQLHSPSTSDKLTNGHAPDVPTEA</sequence>
<keyword evidence="3 6" id="KW-0067">ATP-binding</keyword>
<dbReference type="GO" id="GO:0008017">
    <property type="term" value="F:microtubule binding"/>
    <property type="evidence" value="ECO:0007669"/>
    <property type="project" value="InterPro"/>
</dbReference>
<dbReference type="SUPFAM" id="SSF52540">
    <property type="entry name" value="P-loop containing nucleoside triphosphate hydrolases"/>
    <property type="match status" value="1"/>
</dbReference>
<feature type="coiled-coil region" evidence="7">
    <location>
        <begin position="672"/>
        <end position="699"/>
    </location>
</feature>
<dbReference type="PROSITE" id="PS50067">
    <property type="entry name" value="KINESIN_MOTOR_2"/>
    <property type="match status" value="1"/>
</dbReference>
<dbReference type="InterPro" id="IPR027417">
    <property type="entry name" value="P-loop_NTPase"/>
</dbReference>
<evidence type="ECO:0000256" key="5">
    <source>
        <dbReference type="ARBA" id="ARBA00023175"/>
    </source>
</evidence>
<dbReference type="FunFam" id="3.40.850.10:FF:000014">
    <property type="entry name" value="Kinesin-like protein KIN-7G"/>
    <property type="match status" value="1"/>
</dbReference>